<protein>
    <recommendedName>
        <fullName evidence="8">DDE Tnp4 domain-containing protein</fullName>
    </recommendedName>
</protein>
<dbReference type="InterPro" id="IPR045249">
    <property type="entry name" value="HARBI1-like"/>
</dbReference>
<dbReference type="Proteomes" id="UP001152484">
    <property type="component" value="Unassembled WGS sequence"/>
</dbReference>
<evidence type="ECO:0000256" key="4">
    <source>
        <dbReference type="ARBA" id="ARBA00022722"/>
    </source>
</evidence>
<keyword evidence="7" id="KW-0539">Nucleus</keyword>
<organism evidence="9 10">
    <name type="scientific">Cuscuta europaea</name>
    <name type="common">European dodder</name>
    <dbReference type="NCBI Taxonomy" id="41803"/>
    <lineage>
        <taxon>Eukaryota</taxon>
        <taxon>Viridiplantae</taxon>
        <taxon>Streptophyta</taxon>
        <taxon>Embryophyta</taxon>
        <taxon>Tracheophyta</taxon>
        <taxon>Spermatophyta</taxon>
        <taxon>Magnoliopsida</taxon>
        <taxon>eudicotyledons</taxon>
        <taxon>Gunneridae</taxon>
        <taxon>Pentapetalae</taxon>
        <taxon>asterids</taxon>
        <taxon>lamiids</taxon>
        <taxon>Solanales</taxon>
        <taxon>Convolvulaceae</taxon>
        <taxon>Cuscuteae</taxon>
        <taxon>Cuscuta</taxon>
        <taxon>Cuscuta subgen. Cuscuta</taxon>
    </lineage>
</organism>
<dbReference type="Pfam" id="PF13359">
    <property type="entry name" value="DDE_Tnp_4"/>
    <property type="match status" value="1"/>
</dbReference>
<keyword evidence="10" id="KW-1185">Reference proteome</keyword>
<keyword evidence="4" id="KW-0540">Nuclease</keyword>
<accession>A0A9P0ZR08</accession>
<sequence>MGPIRDLKRKKKPEKDVDLNAPTIFRQPMTLDSSDWWDDFSHRLPGSSSKDRVSSFESVFKFSRRTFNYICSLVKDEMMSKHVNLTDLSGNRLSLNDRVAVALTRLSSGGSLSVLRDTLGIHQSAVGQITWQFVEAMEERALHHLRWPSTAEDIRGIKDKFESIRGLPNCCGAIDVTHVTFGQSSTGPLGQIWCDSDNHHQHSMILQAIVDPTMKFVDVFAGLPGSMSDGETLRCSTFFKLAEEGKRLKGEALKLADGTEIREYIVGDSGFPHLPWLLTPYRRRSRLLHHQSEFNRRHSATRKVARRALSRLKDQWKIIQGTVWRPDKHKLPRIILVCCLLHNILIDLDDEIQMEALLSQNHGSDHRKRNREVAHNNKSAWNQREKLALCLSGEQVSSHLS</sequence>
<dbReference type="GO" id="GO:0004518">
    <property type="term" value="F:nuclease activity"/>
    <property type="evidence" value="ECO:0007669"/>
    <property type="project" value="UniProtKB-KW"/>
</dbReference>
<dbReference type="AlphaFoldDB" id="A0A9P0ZR08"/>
<name>A0A9P0ZR08_CUSEU</name>
<evidence type="ECO:0000256" key="1">
    <source>
        <dbReference type="ARBA" id="ARBA00001968"/>
    </source>
</evidence>
<comment type="similarity">
    <text evidence="3">Belongs to the HARBI1 family.</text>
</comment>
<dbReference type="GO" id="GO:0016787">
    <property type="term" value="F:hydrolase activity"/>
    <property type="evidence" value="ECO:0007669"/>
    <property type="project" value="UniProtKB-KW"/>
</dbReference>
<dbReference type="PANTHER" id="PTHR22930:SF274">
    <property type="entry name" value="NUCLEASE HARBI1"/>
    <property type="match status" value="1"/>
</dbReference>
<evidence type="ECO:0000256" key="5">
    <source>
        <dbReference type="ARBA" id="ARBA00022723"/>
    </source>
</evidence>
<evidence type="ECO:0000313" key="9">
    <source>
        <dbReference type="EMBL" id="CAH9111685.1"/>
    </source>
</evidence>
<dbReference type="InterPro" id="IPR027806">
    <property type="entry name" value="HARBI1_dom"/>
</dbReference>
<dbReference type="GO" id="GO:0005634">
    <property type="term" value="C:nucleus"/>
    <property type="evidence" value="ECO:0007669"/>
    <property type="project" value="UniProtKB-SubCell"/>
</dbReference>
<proteinExistence type="inferred from homology"/>
<evidence type="ECO:0000256" key="3">
    <source>
        <dbReference type="ARBA" id="ARBA00006958"/>
    </source>
</evidence>
<dbReference type="OrthoDB" id="2668416at2759"/>
<evidence type="ECO:0000256" key="2">
    <source>
        <dbReference type="ARBA" id="ARBA00004123"/>
    </source>
</evidence>
<reference evidence="9" key="1">
    <citation type="submission" date="2022-07" db="EMBL/GenBank/DDBJ databases">
        <authorList>
            <person name="Macas J."/>
            <person name="Novak P."/>
            <person name="Neumann P."/>
        </authorList>
    </citation>
    <scope>NUCLEOTIDE SEQUENCE</scope>
</reference>
<keyword evidence="5" id="KW-0479">Metal-binding</keyword>
<comment type="subcellular location">
    <subcellularLocation>
        <location evidence="2">Nucleus</location>
    </subcellularLocation>
</comment>
<evidence type="ECO:0000256" key="7">
    <source>
        <dbReference type="ARBA" id="ARBA00023242"/>
    </source>
</evidence>
<feature type="domain" description="DDE Tnp4" evidence="8">
    <location>
        <begin position="196"/>
        <end position="343"/>
    </location>
</feature>
<evidence type="ECO:0000259" key="8">
    <source>
        <dbReference type="Pfam" id="PF13359"/>
    </source>
</evidence>
<comment type="caution">
    <text evidence="9">The sequence shown here is derived from an EMBL/GenBank/DDBJ whole genome shotgun (WGS) entry which is preliminary data.</text>
</comment>
<evidence type="ECO:0000256" key="6">
    <source>
        <dbReference type="ARBA" id="ARBA00022801"/>
    </source>
</evidence>
<keyword evidence="6" id="KW-0378">Hydrolase</keyword>
<dbReference type="GO" id="GO:0046872">
    <property type="term" value="F:metal ion binding"/>
    <property type="evidence" value="ECO:0007669"/>
    <property type="project" value="UniProtKB-KW"/>
</dbReference>
<comment type="cofactor">
    <cofactor evidence="1">
        <name>a divalent metal cation</name>
        <dbReference type="ChEBI" id="CHEBI:60240"/>
    </cofactor>
</comment>
<evidence type="ECO:0000313" key="10">
    <source>
        <dbReference type="Proteomes" id="UP001152484"/>
    </source>
</evidence>
<dbReference type="EMBL" id="CAMAPE010000054">
    <property type="protein sequence ID" value="CAH9111685.1"/>
    <property type="molecule type" value="Genomic_DNA"/>
</dbReference>
<dbReference type="PANTHER" id="PTHR22930">
    <property type="match status" value="1"/>
</dbReference>
<gene>
    <name evidence="9" type="ORF">CEURO_LOCUS19365</name>
</gene>